<evidence type="ECO:0000313" key="2">
    <source>
        <dbReference type="Proteomes" id="UP000263268"/>
    </source>
</evidence>
<accession>A0A3D6BWR2</accession>
<sequence length="119" mass="13962">MRNYLFLFFAVTLVSYSFSQTEEELSRLSFDAIRDSIHKYEFSNMPKAIKASEAYILKGKREGDKTEEWLGMESVALIYVNFRMYKEANEQSEKTLAYARENNLPKMEMRALILLGDLH</sequence>
<proteinExistence type="predicted"/>
<comment type="caution">
    <text evidence="1">The sequence shown here is derived from an EMBL/GenBank/DDBJ whole genome shotgun (WGS) entry which is preliminary data.</text>
</comment>
<feature type="non-terminal residue" evidence="1">
    <location>
        <position position="119"/>
    </location>
</feature>
<dbReference type="EMBL" id="DPRK01000288">
    <property type="protein sequence ID" value="HCY83314.1"/>
    <property type="molecule type" value="Genomic_DNA"/>
</dbReference>
<dbReference type="SUPFAM" id="SSF48452">
    <property type="entry name" value="TPR-like"/>
    <property type="match status" value="1"/>
</dbReference>
<reference evidence="1 2" key="1">
    <citation type="journal article" date="2018" name="Nat. Biotechnol.">
        <title>A standardized bacterial taxonomy based on genome phylogeny substantially revises the tree of life.</title>
        <authorList>
            <person name="Parks D.H."/>
            <person name="Chuvochina M."/>
            <person name="Waite D.W."/>
            <person name="Rinke C."/>
            <person name="Skarshewski A."/>
            <person name="Chaumeil P.A."/>
            <person name="Hugenholtz P."/>
        </authorList>
    </citation>
    <scope>NUCLEOTIDE SEQUENCE [LARGE SCALE GENOMIC DNA]</scope>
    <source>
        <strain evidence="1">UBA10227</strain>
    </source>
</reference>
<dbReference type="Proteomes" id="UP000263268">
    <property type="component" value="Unassembled WGS sequence"/>
</dbReference>
<dbReference type="Gene3D" id="1.25.40.10">
    <property type="entry name" value="Tetratricopeptide repeat domain"/>
    <property type="match status" value="1"/>
</dbReference>
<dbReference type="AlphaFoldDB" id="A0A3D6BWR2"/>
<dbReference type="InterPro" id="IPR011990">
    <property type="entry name" value="TPR-like_helical_dom_sf"/>
</dbReference>
<organism evidence="1 2">
    <name type="scientific">Xanthomarina gelatinilytica</name>
    <dbReference type="NCBI Taxonomy" id="1137281"/>
    <lineage>
        <taxon>Bacteria</taxon>
        <taxon>Pseudomonadati</taxon>
        <taxon>Bacteroidota</taxon>
        <taxon>Flavobacteriia</taxon>
        <taxon>Flavobacteriales</taxon>
        <taxon>Flavobacteriaceae</taxon>
        <taxon>Xanthomarina</taxon>
    </lineage>
</organism>
<gene>
    <name evidence="1" type="ORF">DHV22_17805</name>
</gene>
<protein>
    <submittedName>
        <fullName evidence="1">Uncharacterized protein</fullName>
    </submittedName>
</protein>
<evidence type="ECO:0000313" key="1">
    <source>
        <dbReference type="EMBL" id="HCY83314.1"/>
    </source>
</evidence>
<name>A0A3D6BWR2_9FLAO</name>